<sequence>MTTIISYHLKDFHIPENIDLSDLSFQKQYKEKQRILKKIYMELSKDCVQGECIFHKQFNNPETIFVTEMQNILNPICDVAFLSSRNKNNFSSCLQNDLKLFQRKMKKKIKTDCHFHLTDLESHMICWECTQLLVQNDSPINQIIHLYQTRVLNRPLPSSNFDPELTFSRFNLKHQTNEKEYLGDDHESSSASSGYTNYSY</sequence>
<feature type="compositionally biased region" description="Low complexity" evidence="1">
    <location>
        <begin position="189"/>
        <end position="200"/>
    </location>
</feature>
<name>A0A9N7AB55_9RHAB</name>
<protein>
    <submittedName>
        <fullName evidence="2">Protein 4</fullName>
    </submittedName>
</protein>
<dbReference type="EMBL" id="BK061798">
    <property type="protein sequence ID" value="DAZ90796.1"/>
    <property type="molecule type" value="Viral_cRNA"/>
</dbReference>
<feature type="region of interest" description="Disordered" evidence="1">
    <location>
        <begin position="178"/>
        <end position="200"/>
    </location>
</feature>
<proteinExistence type="predicted"/>
<reference evidence="2" key="1">
    <citation type="journal article" date="2022" name="bioRxiv">
        <title>Unlocking the hidden genetic diversity of varicosaviruses, the neglected plant rhabdoviruses.</title>
        <authorList>
            <person name="Bejerman N."/>
            <person name="Dietzgen R.G."/>
            <person name="Debat H."/>
        </authorList>
    </citation>
    <scope>NUCLEOTIDE SEQUENCE</scope>
</reference>
<accession>A0A9N7AB55</accession>
<feature type="compositionally biased region" description="Basic and acidic residues" evidence="1">
    <location>
        <begin position="178"/>
        <end position="188"/>
    </location>
</feature>
<evidence type="ECO:0000313" key="2">
    <source>
        <dbReference type="EMBL" id="DAZ90796.1"/>
    </source>
</evidence>
<organism evidence="2">
    <name type="scientific">Ranunculus virus 1</name>
    <dbReference type="NCBI Taxonomy" id="2977983"/>
    <lineage>
        <taxon>Viruses</taxon>
        <taxon>Riboviria</taxon>
        <taxon>Orthornavirae</taxon>
        <taxon>Negarnaviricota</taxon>
        <taxon>Haploviricotina</taxon>
        <taxon>Monjiviricetes</taxon>
        <taxon>Mononegavirales</taxon>
        <taxon>Rhabdoviridae</taxon>
        <taxon>Betarhabdovirinae</taxon>
        <taxon>Varicosavirus</taxon>
        <taxon>Varicosavirus ranunculi</taxon>
    </lineage>
</organism>
<evidence type="ECO:0000256" key="1">
    <source>
        <dbReference type="SAM" id="MobiDB-lite"/>
    </source>
</evidence>